<evidence type="ECO:0000313" key="16">
    <source>
        <dbReference type="Proteomes" id="UP001055712"/>
    </source>
</evidence>
<organism evidence="15 16">
    <name type="scientific">Chlorella vulgaris</name>
    <name type="common">Green alga</name>
    <dbReference type="NCBI Taxonomy" id="3077"/>
    <lineage>
        <taxon>Eukaryota</taxon>
        <taxon>Viridiplantae</taxon>
        <taxon>Chlorophyta</taxon>
        <taxon>core chlorophytes</taxon>
        <taxon>Trebouxiophyceae</taxon>
        <taxon>Chlorellales</taxon>
        <taxon>Chlorellaceae</taxon>
        <taxon>Chlorella clade</taxon>
        <taxon>Chlorella</taxon>
    </lineage>
</organism>
<keyword evidence="6" id="KW-0808">Transferase</keyword>
<keyword evidence="8" id="KW-0677">Repeat</keyword>
<protein>
    <recommendedName>
        <fullName evidence="5">RBR-type E3 ubiquitin transferase</fullName>
        <ecNumber evidence="5">2.3.2.31</ecNumber>
    </recommendedName>
</protein>
<evidence type="ECO:0000256" key="2">
    <source>
        <dbReference type="ARBA" id="ARBA00003976"/>
    </source>
</evidence>
<dbReference type="GO" id="GO:0016567">
    <property type="term" value="P:protein ubiquitination"/>
    <property type="evidence" value="ECO:0007669"/>
    <property type="project" value="InterPro"/>
</dbReference>
<dbReference type="SMART" id="SM00591">
    <property type="entry name" value="RWD"/>
    <property type="match status" value="1"/>
</dbReference>
<keyword evidence="10" id="KW-0833">Ubl conjugation pathway</keyword>
<evidence type="ECO:0000256" key="9">
    <source>
        <dbReference type="ARBA" id="ARBA00022771"/>
    </source>
</evidence>
<dbReference type="InterPro" id="IPR001841">
    <property type="entry name" value="Znf_RING"/>
</dbReference>
<evidence type="ECO:0000256" key="10">
    <source>
        <dbReference type="ARBA" id="ARBA00022786"/>
    </source>
</evidence>
<dbReference type="EMBL" id="SIDB01000007">
    <property type="protein sequence ID" value="KAI3430228.1"/>
    <property type="molecule type" value="Genomic_DNA"/>
</dbReference>
<dbReference type="AlphaFoldDB" id="A0A9D4YWL7"/>
<feature type="region of interest" description="Disordered" evidence="13">
    <location>
        <begin position="116"/>
        <end position="167"/>
    </location>
</feature>
<dbReference type="CDD" id="cd20354">
    <property type="entry name" value="Rcat_RBR_RNF14"/>
    <property type="match status" value="1"/>
</dbReference>
<dbReference type="Pfam" id="PF05773">
    <property type="entry name" value="RWD"/>
    <property type="match status" value="1"/>
</dbReference>
<dbReference type="SUPFAM" id="SSF57850">
    <property type="entry name" value="RING/U-box"/>
    <property type="match status" value="4"/>
</dbReference>
<dbReference type="InterPro" id="IPR002867">
    <property type="entry name" value="IBR_dom"/>
</dbReference>
<sequence>MAMAAGLSDDMLLNWQQQVDEVQALEAIFASSFQLVEAAGVPCGSSDAGAQCSRLGTSASAFDDGAQLEVGKRSEALDAASLQHIDAPCSSQWELHCSLMAPVEPPAGSLRLLLQDRHKQQQQQQQDQQGKQQAEHTDRAEQDAAGRLTDSGSSSSRAEEHAGASGGYTVQHLPPICLQLRMTAGYPSEQPPGVRLSAAWLSAAQASALESQLLQQWQDQGPGAPICYSWADWLQTHALMHLGVDQWLLLADDCRPDSGSDVGGCNGSGGTLAAQQQQEQELDGGSAEQRLGALLRYNAVQDHAAFQQATHTCGVCLEQQPGRCFVRLDGCRHAWCRGCLGEQARIHVAEGGLEHLRCSHPQCAAALDPSVLRRVLCPEDFARWEQLTLQRTLDAMPDASYCPRCGTVSLEDSDSCAQCSKCLFVFCSLCNEGWHPGTTCVSADTKLAMLRHKMAGGSRAAVEGLRRQEQDLLSLAQIEKTAKRCPRCGTATQKAEGCNKMSCGGCGAYWCWRCNKEIDGYRHFRSGECVLFDEAEILRWEDQWADMQAAHRVMAAGMRNEFVGETAARAGGRPRGCFCPQCGQVNHKMGNNNLIACWSCTSRFCYCCRTVLRGRGAGGTHFGPRGCKQHSPD</sequence>
<dbReference type="SMART" id="SM00184">
    <property type="entry name" value="RING"/>
    <property type="match status" value="2"/>
</dbReference>
<dbReference type="GO" id="GO:0061630">
    <property type="term" value="F:ubiquitin protein ligase activity"/>
    <property type="evidence" value="ECO:0007669"/>
    <property type="project" value="UniProtKB-EC"/>
</dbReference>
<comment type="similarity">
    <text evidence="12">Belongs to the RBR family. RNF14 subfamily.</text>
</comment>
<evidence type="ECO:0000256" key="8">
    <source>
        <dbReference type="ARBA" id="ARBA00022737"/>
    </source>
</evidence>
<proteinExistence type="inferred from homology"/>
<dbReference type="CDD" id="cd20341">
    <property type="entry name" value="BRcat_RBR_RNF14"/>
    <property type="match status" value="1"/>
</dbReference>
<dbReference type="SMART" id="SM00647">
    <property type="entry name" value="IBR"/>
    <property type="match status" value="2"/>
</dbReference>
<reference evidence="15" key="2">
    <citation type="submission" date="2020-11" db="EMBL/GenBank/DDBJ databases">
        <authorList>
            <person name="Cecchin M."/>
            <person name="Marcolungo L."/>
            <person name="Rossato M."/>
            <person name="Girolomoni L."/>
            <person name="Cosentino E."/>
            <person name="Cuine S."/>
            <person name="Li-Beisson Y."/>
            <person name="Delledonne M."/>
            <person name="Ballottari M."/>
        </authorList>
    </citation>
    <scope>NUCLEOTIDE SEQUENCE</scope>
    <source>
        <strain evidence="15">211/11P</strain>
        <tissue evidence="15">Whole cell</tissue>
    </source>
</reference>
<evidence type="ECO:0000256" key="3">
    <source>
        <dbReference type="ARBA" id="ARBA00004906"/>
    </source>
</evidence>
<dbReference type="Proteomes" id="UP001055712">
    <property type="component" value="Unassembled WGS sequence"/>
</dbReference>
<dbReference type="InterPro" id="IPR044066">
    <property type="entry name" value="TRIAD_supradom"/>
</dbReference>
<comment type="catalytic activity">
    <reaction evidence="1">
        <text>[E2 ubiquitin-conjugating enzyme]-S-ubiquitinyl-L-cysteine + [acceptor protein]-L-lysine = [E2 ubiquitin-conjugating enzyme]-L-cysteine + [acceptor protein]-N(6)-ubiquitinyl-L-lysine.</text>
        <dbReference type="EC" id="2.3.2.31"/>
    </reaction>
</comment>
<dbReference type="Gene3D" id="3.10.110.10">
    <property type="entry name" value="Ubiquitin Conjugating Enzyme"/>
    <property type="match status" value="1"/>
</dbReference>
<dbReference type="InterPro" id="IPR031127">
    <property type="entry name" value="E3_UB_ligase_RBR"/>
</dbReference>
<dbReference type="Pfam" id="PF01485">
    <property type="entry name" value="IBR"/>
    <property type="match status" value="1"/>
</dbReference>
<evidence type="ECO:0000256" key="11">
    <source>
        <dbReference type="ARBA" id="ARBA00022833"/>
    </source>
</evidence>
<keyword evidence="16" id="KW-1185">Reference proteome</keyword>
<gene>
    <name evidence="15" type="ORF">D9Q98_004825</name>
</gene>
<accession>A0A9D4YWL7</accession>
<dbReference type="Gene3D" id="1.20.120.1750">
    <property type="match status" value="1"/>
</dbReference>
<dbReference type="InterPro" id="IPR006575">
    <property type="entry name" value="RWD_dom"/>
</dbReference>
<dbReference type="InterPro" id="IPR013083">
    <property type="entry name" value="Znf_RING/FYVE/PHD"/>
</dbReference>
<evidence type="ECO:0000256" key="13">
    <source>
        <dbReference type="SAM" id="MobiDB-lite"/>
    </source>
</evidence>
<dbReference type="GO" id="GO:0008270">
    <property type="term" value="F:zinc ion binding"/>
    <property type="evidence" value="ECO:0007669"/>
    <property type="project" value="UniProtKB-KW"/>
</dbReference>
<evidence type="ECO:0000313" key="15">
    <source>
        <dbReference type="EMBL" id="KAI3430228.1"/>
    </source>
</evidence>
<evidence type="ECO:0000256" key="1">
    <source>
        <dbReference type="ARBA" id="ARBA00001798"/>
    </source>
</evidence>
<dbReference type="PROSITE" id="PS51873">
    <property type="entry name" value="TRIAD"/>
    <property type="match status" value="1"/>
</dbReference>
<comment type="function">
    <text evidence="2">Might act as an E3 ubiquitin-protein ligase, or as part of E3 complex, which accepts ubiquitin from specific E2 ubiquitin-conjugating enzymes and then transfers it to substrates.</text>
</comment>
<evidence type="ECO:0000256" key="12">
    <source>
        <dbReference type="ARBA" id="ARBA00044508"/>
    </source>
</evidence>
<keyword evidence="11" id="KW-0862">Zinc</keyword>
<evidence type="ECO:0000256" key="7">
    <source>
        <dbReference type="ARBA" id="ARBA00022723"/>
    </source>
</evidence>
<evidence type="ECO:0000256" key="5">
    <source>
        <dbReference type="ARBA" id="ARBA00012251"/>
    </source>
</evidence>
<name>A0A9D4YWL7_CHLVU</name>
<keyword evidence="9" id="KW-0863">Zinc-finger</keyword>
<feature type="compositionally biased region" description="Low complexity" evidence="13">
    <location>
        <begin position="121"/>
        <end position="132"/>
    </location>
</feature>
<reference evidence="15" key="1">
    <citation type="journal article" date="2019" name="Plant J.">
        <title>Chlorella vulgaris genome assembly and annotation reveals the molecular basis for metabolic acclimation to high light conditions.</title>
        <authorList>
            <person name="Cecchin M."/>
            <person name="Marcolungo L."/>
            <person name="Rossato M."/>
            <person name="Girolomoni L."/>
            <person name="Cosentino E."/>
            <person name="Cuine S."/>
            <person name="Li-Beisson Y."/>
            <person name="Delledonne M."/>
            <person name="Ballottari M."/>
        </authorList>
    </citation>
    <scope>NUCLEOTIDE SEQUENCE</scope>
    <source>
        <strain evidence="15">211/11P</strain>
    </source>
</reference>
<dbReference type="PANTHER" id="PTHR11685">
    <property type="entry name" value="RBR FAMILY RING FINGER AND IBR DOMAIN-CONTAINING"/>
    <property type="match status" value="1"/>
</dbReference>
<dbReference type="OrthoDB" id="1431934at2759"/>
<dbReference type="InterPro" id="IPR016135">
    <property type="entry name" value="UBQ-conjugating_enzyme/RWD"/>
</dbReference>
<dbReference type="InterPro" id="IPR047548">
    <property type="entry name" value="Rcat_RBR_RNF14"/>
</dbReference>
<dbReference type="Gene3D" id="3.30.40.10">
    <property type="entry name" value="Zinc/RING finger domain, C3HC4 (zinc finger)"/>
    <property type="match status" value="1"/>
</dbReference>
<dbReference type="CDD" id="cd23820">
    <property type="entry name" value="RWD_RNF14"/>
    <property type="match status" value="1"/>
</dbReference>
<comment type="pathway">
    <text evidence="3">Protein modification; protein ubiquitination.</text>
</comment>
<feature type="compositionally biased region" description="Basic and acidic residues" evidence="13">
    <location>
        <begin position="133"/>
        <end position="144"/>
    </location>
</feature>
<evidence type="ECO:0000256" key="6">
    <source>
        <dbReference type="ARBA" id="ARBA00022679"/>
    </source>
</evidence>
<feature type="domain" description="RING-type" evidence="14">
    <location>
        <begin position="309"/>
        <end position="533"/>
    </location>
</feature>
<evidence type="ECO:0000256" key="4">
    <source>
        <dbReference type="ARBA" id="ARBA00005884"/>
    </source>
</evidence>
<keyword evidence="7" id="KW-0479">Metal-binding</keyword>
<evidence type="ECO:0000259" key="14">
    <source>
        <dbReference type="PROSITE" id="PS51873"/>
    </source>
</evidence>
<dbReference type="SUPFAM" id="SSF54495">
    <property type="entry name" value="UBC-like"/>
    <property type="match status" value="1"/>
</dbReference>
<dbReference type="EC" id="2.3.2.31" evidence="5"/>
<dbReference type="Pfam" id="PF26200">
    <property type="entry name" value="Rcat_RNF216"/>
    <property type="match status" value="1"/>
</dbReference>
<comment type="caution">
    <text evidence="15">The sequence shown here is derived from an EMBL/GenBank/DDBJ whole genome shotgun (WGS) entry which is preliminary data.</text>
</comment>
<comment type="similarity">
    <text evidence="4">Belongs to the RBR family. Ariadne subfamily.</text>
</comment>